<dbReference type="EMBL" id="FJOG01000031">
    <property type="protein sequence ID" value="CZR65421.1"/>
    <property type="molecule type" value="Genomic_DNA"/>
</dbReference>
<dbReference type="Gene3D" id="1.25.40.10">
    <property type="entry name" value="Tetratricopeptide repeat domain"/>
    <property type="match status" value="2"/>
</dbReference>
<sequence>MADPAVFAASIGLTNVLGRCGSSISSVLDASGTIDEGILDLSHAIDTLISVNESIQGTYKGRRAGDRCIPFADEGLVESLWQNVATLLADCRKSVEELEEMLLDFGGRTSIITSRYDYRVVRSSDDSCKTDKDFKKMHLRLVNYQNSLNHLLNAINTTTAGARSIPINKHFYVPQAVSSIFTGREKLLVDLEGYFGISDEPTTPTTADKRFVIYGLGGSGKTQFCCKFAQKNRQKFWGIFFIDATSLNTTEHSFSKILKIAKIEPSEGSNQRSAIDWLSSLEFPWLLIIDNADSPSLPLDSYFPESERGCILVTTRDPTKKVHGTVGPHFYHFERLESEDAKELLLKAACRPLPWDESSKECAISIATTLGFLPLALVQAGKAIMNNLCSLSDYPEHYHASWHRIRTSRKRSRSRSKADDDTNMNVYSSYEINLKSLEESNEEEARDSLQLLKMLSFFHCENIRLEFLVAAALNPGIEQEQREKDKEEEDRMKLLARPKTWREYFKGRLFVIVEFATRDRGPKALPAVLRVTDSEPQFDEFRLRQALGKLSRMSLITHHESADTYSMHPLVHTWVRERPEMIAEQALWCQAATTALAQAIILPPHGSSEKEEDMRRNLLPHINHVRKCQAEITLKITDNRKARKVTWLQPLVSDFGRRQALESAKFSRVYQECGLWKEAEELQVAVKDLVCSRLGNEHPATTGIMLFLSATYWNQARTNEAAELQEQVYQAMLRSLGPDHPRTLKVMDTLGSSKCFQGRFKESLELHEKAIAGMKATPLTKEEDLYIAMGNLGRILWRYFRYQEARVAHEQALEGLERVLGPTHLQTLIAMEDLAVSYLDCGEQYLDRAHELITSVLSQRESRLGKEQPFTLLAICNLARVKSAMGQNVEAEALFRAALPIAERTIGVNHFGTLAGKVRFAQVLMKQGKFEEAEEVFVKVVEKQRYASAARTDGDHPDRILALWYLVLCYESHGRIEDALVRVDELDRVVATIGGEGLGRLHPFQKRLDAKREELEGVKSKAAELVKATEDAESERPSLPAESTSQKDLSDAPALSTKSLTW</sequence>
<dbReference type="SMART" id="SM00028">
    <property type="entry name" value="TPR"/>
    <property type="match status" value="3"/>
</dbReference>
<feature type="region of interest" description="Disordered" evidence="1">
    <location>
        <begin position="1023"/>
        <end position="1062"/>
    </location>
</feature>
<dbReference type="InterPro" id="IPR019734">
    <property type="entry name" value="TPR_rpt"/>
</dbReference>
<keyword evidence="3" id="KW-1185">Reference proteome</keyword>
<evidence type="ECO:0000256" key="1">
    <source>
        <dbReference type="SAM" id="MobiDB-lite"/>
    </source>
</evidence>
<evidence type="ECO:0000313" key="2">
    <source>
        <dbReference type="EMBL" id="CZR65421.1"/>
    </source>
</evidence>
<dbReference type="SUPFAM" id="SSF52540">
    <property type="entry name" value="P-loop containing nucleoside triphosphate hydrolases"/>
    <property type="match status" value="1"/>
</dbReference>
<dbReference type="Pfam" id="PF13424">
    <property type="entry name" value="TPR_12"/>
    <property type="match status" value="3"/>
</dbReference>
<dbReference type="InterPro" id="IPR027417">
    <property type="entry name" value="P-loop_NTPase"/>
</dbReference>
<organism evidence="2 3">
    <name type="scientific">Phialocephala subalpina</name>
    <dbReference type="NCBI Taxonomy" id="576137"/>
    <lineage>
        <taxon>Eukaryota</taxon>
        <taxon>Fungi</taxon>
        <taxon>Dikarya</taxon>
        <taxon>Ascomycota</taxon>
        <taxon>Pezizomycotina</taxon>
        <taxon>Leotiomycetes</taxon>
        <taxon>Helotiales</taxon>
        <taxon>Mollisiaceae</taxon>
        <taxon>Phialocephala</taxon>
        <taxon>Phialocephala fortinii species complex</taxon>
    </lineage>
</organism>
<accession>A0A1L7XK38</accession>
<dbReference type="Gene3D" id="3.40.50.300">
    <property type="entry name" value="P-loop containing nucleotide triphosphate hydrolases"/>
    <property type="match status" value="1"/>
</dbReference>
<dbReference type="PANTHER" id="PTHR46082">
    <property type="entry name" value="ATP/GTP-BINDING PROTEIN-RELATED"/>
    <property type="match status" value="1"/>
</dbReference>
<reference evidence="2 3" key="1">
    <citation type="submission" date="2016-03" db="EMBL/GenBank/DDBJ databases">
        <authorList>
            <person name="Ploux O."/>
        </authorList>
    </citation>
    <scope>NUCLEOTIDE SEQUENCE [LARGE SCALE GENOMIC DNA]</scope>
    <source>
        <strain evidence="2 3">UAMH 11012</strain>
    </source>
</reference>
<evidence type="ECO:0008006" key="4">
    <source>
        <dbReference type="Google" id="ProtNLM"/>
    </source>
</evidence>
<proteinExistence type="predicted"/>
<dbReference type="SUPFAM" id="SSF48452">
    <property type="entry name" value="TPR-like"/>
    <property type="match status" value="3"/>
</dbReference>
<feature type="compositionally biased region" description="Basic and acidic residues" evidence="1">
    <location>
        <begin position="1023"/>
        <end position="1036"/>
    </location>
</feature>
<evidence type="ECO:0000313" key="3">
    <source>
        <dbReference type="Proteomes" id="UP000184330"/>
    </source>
</evidence>
<dbReference type="STRING" id="576137.A0A1L7XK38"/>
<dbReference type="OrthoDB" id="5086500at2759"/>
<protein>
    <recommendedName>
        <fullName evidence="4">NB-ARC domain-containing protein</fullName>
    </recommendedName>
</protein>
<gene>
    <name evidence="2" type="ORF">PAC_15321</name>
</gene>
<name>A0A1L7XK38_9HELO</name>
<dbReference type="InterPro" id="IPR011990">
    <property type="entry name" value="TPR-like_helical_dom_sf"/>
</dbReference>
<dbReference type="PANTHER" id="PTHR46082:SF6">
    <property type="entry name" value="AAA+ ATPASE DOMAIN-CONTAINING PROTEIN-RELATED"/>
    <property type="match status" value="1"/>
</dbReference>
<dbReference type="InterPro" id="IPR053137">
    <property type="entry name" value="NLR-like"/>
</dbReference>
<dbReference type="AlphaFoldDB" id="A0A1L7XK38"/>
<dbReference type="Proteomes" id="UP000184330">
    <property type="component" value="Unassembled WGS sequence"/>
</dbReference>